<accession>A0ABZ1E7W2</accession>
<evidence type="ECO:0000256" key="6">
    <source>
        <dbReference type="ARBA" id="ARBA00049117"/>
    </source>
</evidence>
<feature type="domain" description="CobW C-terminal" evidence="7">
    <location>
        <begin position="239"/>
        <end position="332"/>
    </location>
</feature>
<dbReference type="Gene3D" id="3.40.50.300">
    <property type="entry name" value="P-loop containing nucleotide triphosphate hydrolases"/>
    <property type="match status" value="1"/>
</dbReference>
<dbReference type="SUPFAM" id="SSF90002">
    <property type="entry name" value="Hypothetical protein YjiA, C-terminal domain"/>
    <property type="match status" value="1"/>
</dbReference>
<keyword evidence="1" id="KW-0547">Nucleotide-binding</keyword>
<dbReference type="SMART" id="SM00833">
    <property type="entry name" value="CobW_C"/>
    <property type="match status" value="1"/>
</dbReference>
<comment type="catalytic activity">
    <reaction evidence="6">
        <text>GTP + H2O = GDP + phosphate + H(+)</text>
        <dbReference type="Rhea" id="RHEA:19669"/>
        <dbReference type="ChEBI" id="CHEBI:15377"/>
        <dbReference type="ChEBI" id="CHEBI:15378"/>
        <dbReference type="ChEBI" id="CHEBI:37565"/>
        <dbReference type="ChEBI" id="CHEBI:43474"/>
        <dbReference type="ChEBI" id="CHEBI:58189"/>
    </reaction>
    <physiologicalReaction direction="left-to-right" evidence="6">
        <dbReference type="Rhea" id="RHEA:19670"/>
    </physiologicalReaction>
</comment>
<dbReference type="CDD" id="cd03112">
    <property type="entry name" value="CobW-like"/>
    <property type="match status" value="1"/>
</dbReference>
<dbReference type="PANTHER" id="PTHR13748:SF62">
    <property type="entry name" value="COBW DOMAIN-CONTAINING PROTEIN"/>
    <property type="match status" value="1"/>
</dbReference>
<evidence type="ECO:0000256" key="3">
    <source>
        <dbReference type="ARBA" id="ARBA00023186"/>
    </source>
</evidence>
<dbReference type="SUPFAM" id="SSF52540">
    <property type="entry name" value="P-loop containing nucleoside triphosphate hydrolases"/>
    <property type="match status" value="1"/>
</dbReference>
<evidence type="ECO:0000313" key="8">
    <source>
        <dbReference type="EMBL" id="WRY35932.1"/>
    </source>
</evidence>
<keyword evidence="9" id="KW-1185">Reference proteome</keyword>
<geneLocation type="plasmid" evidence="8 9">
    <name>unnamed3</name>
</geneLocation>
<dbReference type="InterPro" id="IPR036627">
    <property type="entry name" value="CobW-likC_sf"/>
</dbReference>
<evidence type="ECO:0000259" key="7">
    <source>
        <dbReference type="SMART" id="SM00833"/>
    </source>
</evidence>
<evidence type="ECO:0000313" key="9">
    <source>
        <dbReference type="Proteomes" id="UP001623290"/>
    </source>
</evidence>
<organism evidence="8 9">
    <name type="scientific">Thioclava litoralis</name>
    <dbReference type="NCBI Taxonomy" id="3076557"/>
    <lineage>
        <taxon>Bacteria</taxon>
        <taxon>Pseudomonadati</taxon>
        <taxon>Pseudomonadota</taxon>
        <taxon>Alphaproteobacteria</taxon>
        <taxon>Rhodobacterales</taxon>
        <taxon>Paracoccaceae</taxon>
        <taxon>Thioclava</taxon>
    </lineage>
</organism>
<dbReference type="InterPro" id="IPR003495">
    <property type="entry name" value="CobW/HypB/UreG_nucleotide-bd"/>
</dbReference>
<dbReference type="RefSeq" id="WP_330628257.1">
    <property type="nucleotide sequence ID" value="NZ_CP135446.1"/>
</dbReference>
<dbReference type="InterPro" id="IPR051316">
    <property type="entry name" value="Zinc-reg_GTPase_activator"/>
</dbReference>
<name>A0ABZ1E7W2_9RHOB</name>
<dbReference type="InterPro" id="IPR027417">
    <property type="entry name" value="P-loop_NTPase"/>
</dbReference>
<evidence type="ECO:0000256" key="5">
    <source>
        <dbReference type="ARBA" id="ARBA00045658"/>
    </source>
</evidence>
<dbReference type="Pfam" id="PF02492">
    <property type="entry name" value="cobW"/>
    <property type="match status" value="1"/>
</dbReference>
<comment type="function">
    <text evidence="5">Zinc chaperone that directly transfers zinc cofactor to target proteins, thereby activating them. Zinc is transferred from the CXCC motif in the GTPase domain to the zinc binding site in target proteins in a process requiring GTP hydrolysis.</text>
</comment>
<keyword evidence="3" id="KW-0143">Chaperone</keyword>
<evidence type="ECO:0000256" key="2">
    <source>
        <dbReference type="ARBA" id="ARBA00022801"/>
    </source>
</evidence>
<dbReference type="Pfam" id="PF07683">
    <property type="entry name" value="CobW_C"/>
    <property type="match status" value="1"/>
</dbReference>
<dbReference type="Proteomes" id="UP001623290">
    <property type="component" value="Plasmid unnamed3"/>
</dbReference>
<reference evidence="8 9" key="1">
    <citation type="submission" date="2023-09" db="EMBL/GenBank/DDBJ databases">
        <title>Thioclava shenzhenensis sp. nov., a multidrug resistant bacteria-antagonizing species isolated from coastal seawater.</title>
        <authorList>
            <person name="Long M."/>
        </authorList>
    </citation>
    <scope>NUCLEOTIDE SEQUENCE [LARGE SCALE GENOMIC DNA]</scope>
    <source>
        <strain evidence="8 9">FTW29</strain>
        <plasmid evidence="8 9">unnamed3</plasmid>
    </source>
</reference>
<dbReference type="PANTHER" id="PTHR13748">
    <property type="entry name" value="COBW-RELATED"/>
    <property type="match status" value="1"/>
</dbReference>
<comment type="similarity">
    <text evidence="4">Belongs to the SIMIBI class G3E GTPase family. ZNG1 subfamily.</text>
</comment>
<protein>
    <submittedName>
        <fullName evidence="8">GTP-binding protein</fullName>
    </submittedName>
</protein>
<dbReference type="Gene3D" id="3.30.1220.10">
    <property type="entry name" value="CobW-like, C-terminal domain"/>
    <property type="match status" value="1"/>
</dbReference>
<evidence type="ECO:0000256" key="4">
    <source>
        <dbReference type="ARBA" id="ARBA00034320"/>
    </source>
</evidence>
<evidence type="ECO:0000256" key="1">
    <source>
        <dbReference type="ARBA" id="ARBA00022741"/>
    </source>
</evidence>
<keyword evidence="8" id="KW-0614">Plasmid</keyword>
<gene>
    <name evidence="8" type="ORF">RPE78_18250</name>
</gene>
<sequence>MPAPIPCPLTLITGFLGSGKTTLIKEMLAHETFANTMVIVNEFGEIGIDHSLMRASTEEVILLPSGCLCCTLRGDLRDLLRDLVARRLAAEIGFDRVVLETTGLADPAPILHTLLTDPVLAEHYRMDGVVTVVDAVTGAANLRRSTAAQRQVALADLVVLSKTDLPEAQPQARSPRPQIARLNPAAEIVPVVQGRLPPDRLRHLGHFDAAMSGSMSGVSARAWIATRVPAADPEHLSRIRTVSWEVEAPLTASRFDLWMDVLMARRGADVLRFKGIVHLQDMAYPFAVHGVQHIFHPPLPLTGWQAPDRHSRFVMIVQDFSDDEVAALCDALAIVPLTEHLLTTGYLGESTA</sequence>
<proteinExistence type="inferred from homology"/>
<keyword evidence="2" id="KW-0378">Hydrolase</keyword>
<dbReference type="EMBL" id="CP135446">
    <property type="protein sequence ID" value="WRY35932.1"/>
    <property type="molecule type" value="Genomic_DNA"/>
</dbReference>
<dbReference type="InterPro" id="IPR011629">
    <property type="entry name" value="CobW-like_C"/>
</dbReference>